<dbReference type="GeneID" id="30030832"/>
<evidence type="ECO:0000313" key="1">
    <source>
        <dbReference type="EMBL" id="OBA19933.1"/>
    </source>
</evidence>
<organism evidence="1 2">
    <name type="scientific">Metschnikowia bicuspidata var. bicuspidata NRRL YB-4993</name>
    <dbReference type="NCBI Taxonomy" id="869754"/>
    <lineage>
        <taxon>Eukaryota</taxon>
        <taxon>Fungi</taxon>
        <taxon>Dikarya</taxon>
        <taxon>Ascomycota</taxon>
        <taxon>Saccharomycotina</taxon>
        <taxon>Pichiomycetes</taxon>
        <taxon>Metschnikowiaceae</taxon>
        <taxon>Metschnikowia</taxon>
    </lineage>
</organism>
<keyword evidence="2" id="KW-1185">Reference proteome</keyword>
<gene>
    <name evidence="1" type="ORF">METBIDRAFT_44964</name>
</gene>
<accession>A0A1A0H7Q7</accession>
<dbReference type="Proteomes" id="UP000092555">
    <property type="component" value="Unassembled WGS sequence"/>
</dbReference>
<proteinExistence type="predicted"/>
<sequence>MFLFIIVVAVVLCVIILYLPYAAGLTTVEKQARKTSEQEKASQTANQYSGYLPPDEELKLQQEAASKGQTSALKNKMKVTSESLPIHIKLNQDGVLRKRTERSVGDLNPNNYDYDLDELIKEETEGEAQRKAQEFYAKQKLGGDKEAMV</sequence>
<reference evidence="1 2" key="1">
    <citation type="submission" date="2016-05" db="EMBL/GenBank/DDBJ databases">
        <title>Comparative genomics of biotechnologically important yeasts.</title>
        <authorList>
            <consortium name="DOE Joint Genome Institute"/>
            <person name="Riley R."/>
            <person name="Haridas S."/>
            <person name="Wolfe K.H."/>
            <person name="Lopes M.R."/>
            <person name="Hittinger C.T."/>
            <person name="Goker M."/>
            <person name="Salamov A."/>
            <person name="Wisecaver J."/>
            <person name="Long T.M."/>
            <person name="Aerts A.L."/>
            <person name="Barry K."/>
            <person name="Choi C."/>
            <person name="Clum A."/>
            <person name="Coughlan A.Y."/>
            <person name="Deshpande S."/>
            <person name="Douglass A.P."/>
            <person name="Hanson S.J."/>
            <person name="Klenk H.-P."/>
            <person name="LaButti K."/>
            <person name="Lapidus A."/>
            <person name="Lindquist E."/>
            <person name="Lipzen A."/>
            <person name="Meier-kolthoff J.P."/>
            <person name="Ohm R.A."/>
            <person name="Otillar R.P."/>
            <person name="Pangilinan J."/>
            <person name="Peng Y."/>
            <person name="Rokas A."/>
            <person name="Rosa C.A."/>
            <person name="Scheuner C."/>
            <person name="Sibirny A.A."/>
            <person name="Slot J.C."/>
            <person name="Stielow J.B."/>
            <person name="Sun H."/>
            <person name="Kurtzman C.P."/>
            <person name="Blackwell M."/>
            <person name="Grigoriev I.V."/>
            <person name="Jeffries T.W."/>
        </authorList>
    </citation>
    <scope>NUCLEOTIDE SEQUENCE [LARGE SCALE GENOMIC DNA]</scope>
    <source>
        <strain evidence="1 2">NRRL YB-4993</strain>
    </source>
</reference>
<dbReference type="AlphaFoldDB" id="A0A1A0H7Q7"/>
<protein>
    <submittedName>
        <fullName evidence="1">Uncharacterized protein</fullName>
    </submittedName>
</protein>
<dbReference type="OrthoDB" id="4092812at2759"/>
<evidence type="ECO:0000313" key="2">
    <source>
        <dbReference type="Proteomes" id="UP000092555"/>
    </source>
</evidence>
<name>A0A1A0H7Q7_9ASCO</name>
<dbReference type="EMBL" id="LXTC01000005">
    <property type="protein sequence ID" value="OBA19933.1"/>
    <property type="molecule type" value="Genomic_DNA"/>
</dbReference>
<dbReference type="RefSeq" id="XP_018710458.1">
    <property type="nucleotide sequence ID" value="XM_018857856.1"/>
</dbReference>
<comment type="caution">
    <text evidence="1">The sequence shown here is derived from an EMBL/GenBank/DDBJ whole genome shotgun (WGS) entry which is preliminary data.</text>
</comment>